<feature type="region of interest" description="Disordered" evidence="6">
    <location>
        <begin position="1"/>
        <end position="97"/>
    </location>
</feature>
<evidence type="ECO:0000256" key="4">
    <source>
        <dbReference type="ARBA" id="ARBA00022490"/>
    </source>
</evidence>
<evidence type="ECO:0000256" key="6">
    <source>
        <dbReference type="SAM" id="MobiDB-lite"/>
    </source>
</evidence>
<dbReference type="GO" id="GO:0006282">
    <property type="term" value="P:regulation of DNA repair"/>
    <property type="evidence" value="ECO:0007669"/>
    <property type="project" value="UniProtKB-UniRule"/>
</dbReference>
<sequence length="252" mass="27283">MARGSAAMNPFDSAPDSPPDFVDPAEVIVGPWAGSGDRDGPPSSADASDGAVPSRTGPAKRRSRAATSDRGRRTARQARNDREPPFDKAGDDADPYDVARTIALRQLTSAPRSRKQLADKLRERGCDDDIAATVLDRLEEVGLVDDAAYAATLIQSQQTRRGLGRQGISQELRRKGVASEVIDEQLESIDDDDERERAQALVDKKLRSMHGLDATVQARRLAGMLARKGYSSSIAWSVIREAIADAPEHQPD</sequence>
<dbReference type="InterPro" id="IPR036388">
    <property type="entry name" value="WH-like_DNA-bd_sf"/>
</dbReference>
<comment type="function">
    <text evidence="5">Modulates RecA activity.</text>
</comment>
<keyword evidence="11" id="KW-1185">Reference proteome</keyword>
<dbReference type="Pfam" id="PF21982">
    <property type="entry name" value="RecX_HTH1"/>
    <property type="match status" value="1"/>
</dbReference>
<dbReference type="PANTHER" id="PTHR33602">
    <property type="entry name" value="REGULATORY PROTEIN RECX FAMILY PROTEIN"/>
    <property type="match status" value="1"/>
</dbReference>
<evidence type="ECO:0000259" key="7">
    <source>
        <dbReference type="Pfam" id="PF02631"/>
    </source>
</evidence>
<dbReference type="Gene3D" id="1.10.10.10">
    <property type="entry name" value="Winged helix-like DNA-binding domain superfamily/Winged helix DNA-binding domain"/>
    <property type="match status" value="3"/>
</dbReference>
<dbReference type="PANTHER" id="PTHR33602:SF1">
    <property type="entry name" value="REGULATORY PROTEIN RECX FAMILY PROTEIN"/>
    <property type="match status" value="1"/>
</dbReference>
<comment type="similarity">
    <text evidence="2 5">Belongs to the RecX family.</text>
</comment>
<dbReference type="GO" id="GO:0005737">
    <property type="term" value="C:cytoplasm"/>
    <property type="evidence" value="ECO:0007669"/>
    <property type="project" value="UniProtKB-SubCell"/>
</dbReference>
<comment type="caution">
    <text evidence="10">The sequence shown here is derived from an EMBL/GenBank/DDBJ whole genome shotgun (WGS) entry which is preliminary data.</text>
</comment>
<gene>
    <name evidence="5" type="primary">recX</name>
    <name evidence="10" type="ORF">GCM10011492_04010</name>
</gene>
<evidence type="ECO:0000313" key="11">
    <source>
        <dbReference type="Proteomes" id="UP000636793"/>
    </source>
</evidence>
<dbReference type="InterPro" id="IPR003783">
    <property type="entry name" value="Regulatory_RecX"/>
</dbReference>
<dbReference type="AlphaFoldDB" id="A0A916WPG9"/>
<feature type="domain" description="RecX third three-helical" evidence="8">
    <location>
        <begin position="193"/>
        <end position="239"/>
    </location>
</feature>
<dbReference type="EMBL" id="BMHI01000001">
    <property type="protein sequence ID" value="GGB17381.1"/>
    <property type="molecule type" value="Genomic_DNA"/>
</dbReference>
<reference evidence="10" key="2">
    <citation type="submission" date="2020-09" db="EMBL/GenBank/DDBJ databases">
        <authorList>
            <person name="Sun Q."/>
            <person name="Zhou Y."/>
        </authorList>
    </citation>
    <scope>NUCLEOTIDE SEQUENCE</scope>
    <source>
        <strain evidence="10">CGMCC 1.15085</strain>
    </source>
</reference>
<dbReference type="Pfam" id="PF21981">
    <property type="entry name" value="RecX_HTH3"/>
    <property type="match status" value="1"/>
</dbReference>
<feature type="compositionally biased region" description="Low complexity" evidence="6">
    <location>
        <begin position="10"/>
        <end position="25"/>
    </location>
</feature>
<evidence type="ECO:0000256" key="5">
    <source>
        <dbReference type="HAMAP-Rule" id="MF_01114"/>
    </source>
</evidence>
<dbReference type="InterPro" id="IPR053925">
    <property type="entry name" value="RecX_HTH_3rd"/>
</dbReference>
<keyword evidence="4 5" id="KW-0963">Cytoplasm</keyword>
<comment type="subcellular location">
    <subcellularLocation>
        <location evidence="1 5">Cytoplasm</location>
    </subcellularLocation>
</comment>
<evidence type="ECO:0000256" key="1">
    <source>
        <dbReference type="ARBA" id="ARBA00004496"/>
    </source>
</evidence>
<feature type="compositionally biased region" description="Basic and acidic residues" evidence="6">
    <location>
        <begin position="67"/>
        <end position="91"/>
    </location>
</feature>
<protein>
    <recommendedName>
        <fullName evidence="3 5">Regulatory protein RecX</fullName>
    </recommendedName>
</protein>
<evidence type="ECO:0000259" key="9">
    <source>
        <dbReference type="Pfam" id="PF21982"/>
    </source>
</evidence>
<dbReference type="InterPro" id="IPR053924">
    <property type="entry name" value="RecX_HTH_2nd"/>
</dbReference>
<evidence type="ECO:0000259" key="8">
    <source>
        <dbReference type="Pfam" id="PF21981"/>
    </source>
</evidence>
<dbReference type="InterPro" id="IPR053926">
    <property type="entry name" value="RecX_HTH_1st"/>
</dbReference>
<evidence type="ECO:0000256" key="3">
    <source>
        <dbReference type="ARBA" id="ARBA00018111"/>
    </source>
</evidence>
<organism evidence="10 11">
    <name type="scientific">Flexivirga endophytica</name>
    <dbReference type="NCBI Taxonomy" id="1849103"/>
    <lineage>
        <taxon>Bacteria</taxon>
        <taxon>Bacillati</taxon>
        <taxon>Actinomycetota</taxon>
        <taxon>Actinomycetes</taxon>
        <taxon>Micrococcales</taxon>
        <taxon>Dermacoccaceae</taxon>
        <taxon>Flexivirga</taxon>
    </lineage>
</organism>
<feature type="domain" description="RecX second three-helical" evidence="7">
    <location>
        <begin position="145"/>
        <end position="184"/>
    </location>
</feature>
<evidence type="ECO:0000256" key="2">
    <source>
        <dbReference type="ARBA" id="ARBA00009695"/>
    </source>
</evidence>
<dbReference type="Pfam" id="PF02631">
    <property type="entry name" value="RecX_HTH2"/>
    <property type="match status" value="1"/>
</dbReference>
<feature type="domain" description="RecX first three-helical" evidence="9">
    <location>
        <begin position="99"/>
        <end position="138"/>
    </location>
</feature>
<evidence type="ECO:0000313" key="10">
    <source>
        <dbReference type="EMBL" id="GGB17381.1"/>
    </source>
</evidence>
<reference evidence="10" key="1">
    <citation type="journal article" date="2014" name="Int. J. Syst. Evol. Microbiol.">
        <title>Complete genome sequence of Corynebacterium casei LMG S-19264T (=DSM 44701T), isolated from a smear-ripened cheese.</title>
        <authorList>
            <consortium name="US DOE Joint Genome Institute (JGI-PGF)"/>
            <person name="Walter F."/>
            <person name="Albersmeier A."/>
            <person name="Kalinowski J."/>
            <person name="Ruckert C."/>
        </authorList>
    </citation>
    <scope>NUCLEOTIDE SEQUENCE</scope>
    <source>
        <strain evidence="10">CGMCC 1.15085</strain>
    </source>
</reference>
<proteinExistence type="inferred from homology"/>
<dbReference type="Proteomes" id="UP000636793">
    <property type="component" value="Unassembled WGS sequence"/>
</dbReference>
<name>A0A916WPG9_9MICO</name>
<accession>A0A916WPG9</accession>
<dbReference type="HAMAP" id="MF_01114">
    <property type="entry name" value="RecX"/>
    <property type="match status" value="1"/>
</dbReference>